<keyword evidence="4 8" id="KW-0418">Kinase</keyword>
<gene>
    <name evidence="8" type="ORF">EBBID32_13780</name>
</gene>
<evidence type="ECO:0000259" key="7">
    <source>
        <dbReference type="Pfam" id="PF00294"/>
    </source>
</evidence>
<proteinExistence type="inferred from homology"/>
<evidence type="ECO:0000256" key="6">
    <source>
        <dbReference type="PIRNR" id="PIRNR000535"/>
    </source>
</evidence>
<dbReference type="InterPro" id="IPR029056">
    <property type="entry name" value="Ribokinase-like"/>
</dbReference>
<dbReference type="GO" id="GO:0003872">
    <property type="term" value="F:6-phosphofructokinase activity"/>
    <property type="evidence" value="ECO:0007669"/>
    <property type="project" value="TreeGrafter"/>
</dbReference>
<dbReference type="InterPro" id="IPR017583">
    <property type="entry name" value="Tagatose/fructose_Pkinase"/>
</dbReference>
<organism evidence="8 9">
    <name type="scientific">Sphingobium indicum BiD32</name>
    <dbReference type="NCBI Taxonomy" id="1301087"/>
    <lineage>
        <taxon>Bacteria</taxon>
        <taxon>Pseudomonadati</taxon>
        <taxon>Pseudomonadota</taxon>
        <taxon>Alphaproteobacteria</taxon>
        <taxon>Sphingomonadales</taxon>
        <taxon>Sphingomonadaceae</taxon>
        <taxon>Sphingobium</taxon>
    </lineage>
</organism>
<dbReference type="SUPFAM" id="SSF53613">
    <property type="entry name" value="Ribokinase-like"/>
    <property type="match status" value="1"/>
</dbReference>
<dbReference type="NCBIfam" id="TIGR03168">
    <property type="entry name" value="1-PFK"/>
    <property type="match status" value="1"/>
</dbReference>
<evidence type="ECO:0000313" key="8">
    <source>
        <dbReference type="EMBL" id="CCW17039.1"/>
    </source>
</evidence>
<evidence type="ECO:0000256" key="5">
    <source>
        <dbReference type="ARBA" id="ARBA00022840"/>
    </source>
</evidence>
<dbReference type="PROSITE" id="PS00583">
    <property type="entry name" value="PFKB_KINASES_1"/>
    <property type="match status" value="1"/>
</dbReference>
<dbReference type="InterPro" id="IPR011611">
    <property type="entry name" value="PfkB_dom"/>
</dbReference>
<dbReference type="EMBL" id="CAVK010000061">
    <property type="protein sequence ID" value="CCW17039.1"/>
    <property type="molecule type" value="Genomic_DNA"/>
</dbReference>
<reference evidence="9" key="2">
    <citation type="submission" date="2013-04" db="EMBL/GenBank/DDBJ databases">
        <title>Bisphenol A degrading Sphingobium sp. strain BiD32.</title>
        <authorList>
            <person name="Nielsen J.L."/>
            <person name="Zhou N.A."/>
            <person name="Kjeldal H."/>
        </authorList>
    </citation>
    <scope>NUCLEOTIDE SEQUENCE [LARGE SCALE GENOMIC DNA]</scope>
    <source>
        <strain evidence="9">BiD32</strain>
    </source>
</reference>
<dbReference type="RefSeq" id="WP_006952822.1">
    <property type="nucleotide sequence ID" value="NZ_CAVK010000061.1"/>
</dbReference>
<feature type="domain" description="Carbohydrate kinase PfkB" evidence="7">
    <location>
        <begin position="27"/>
        <end position="293"/>
    </location>
</feature>
<dbReference type="Gene3D" id="3.40.1190.20">
    <property type="match status" value="1"/>
</dbReference>
<name>N1MJW0_9SPHN</name>
<dbReference type="PIRSF" id="PIRSF000535">
    <property type="entry name" value="1PFK/6PFK/LacC"/>
    <property type="match status" value="1"/>
</dbReference>
<dbReference type="Pfam" id="PF00294">
    <property type="entry name" value="PfkB"/>
    <property type="match status" value="1"/>
</dbReference>
<dbReference type="OrthoDB" id="9801219at2"/>
<sequence>MPHIATLTLNPTVDVAYEIDRLFHTRKMRTRSEFHNPGGGGINVARVFGRLGGKASSYYLAGGATGDALDALLDLHHLVRSRICIAGQTRIASAVLELESGKEFRFVPPGPAIQPAEWQACLALLGNTQCDFMVLSGSLPPGVPDDFYGQVAALMRRRDIPVVLDSSGSGLRGCLDEGGIFLVKPSIGELRQLTGLALSNPDDIANAAMAIVRAGQAAHVAVTMGRDGAILASTAGHLHLPAAPIEAKSAVGAGDSFLAAMLFAIAIDWDMNAAFRFGIAAGAAAVMSPGHDLAQPNDIRRLYQQVAQKP</sequence>
<dbReference type="InterPro" id="IPR002173">
    <property type="entry name" value="Carboh/pur_kinase_PfkB_CS"/>
</dbReference>
<keyword evidence="2 6" id="KW-0808">Transferase</keyword>
<evidence type="ECO:0000256" key="2">
    <source>
        <dbReference type="ARBA" id="ARBA00022679"/>
    </source>
</evidence>
<keyword evidence="5" id="KW-0067">ATP-binding</keyword>
<dbReference type="AlphaFoldDB" id="N1MJW0"/>
<keyword evidence="3" id="KW-0547">Nucleotide-binding</keyword>
<evidence type="ECO:0000256" key="3">
    <source>
        <dbReference type="ARBA" id="ARBA00022741"/>
    </source>
</evidence>
<evidence type="ECO:0000256" key="1">
    <source>
        <dbReference type="ARBA" id="ARBA00010688"/>
    </source>
</evidence>
<comment type="caution">
    <text evidence="8">The sequence shown here is derived from an EMBL/GenBank/DDBJ whole genome shotgun (WGS) entry which is preliminary data.</text>
</comment>
<dbReference type="CDD" id="cd01164">
    <property type="entry name" value="FruK_PfkB_like"/>
    <property type="match status" value="1"/>
</dbReference>
<evidence type="ECO:0000313" key="9">
    <source>
        <dbReference type="Proteomes" id="UP000013201"/>
    </source>
</evidence>
<protein>
    <recommendedName>
        <fullName evidence="6">Phosphofructokinase</fullName>
    </recommendedName>
</protein>
<accession>N1MJW0</accession>
<dbReference type="PANTHER" id="PTHR46566:SF2">
    <property type="entry name" value="ATP-DEPENDENT 6-PHOSPHOFRUCTOKINASE ISOZYME 2"/>
    <property type="match status" value="1"/>
</dbReference>
<dbReference type="Proteomes" id="UP000013201">
    <property type="component" value="Unassembled WGS sequence"/>
</dbReference>
<keyword evidence="9" id="KW-1185">Reference proteome</keyword>
<reference evidence="8 9" key="1">
    <citation type="submission" date="2013-03" db="EMBL/GenBank/DDBJ databases">
        <authorList>
            <person name="Le V."/>
        </authorList>
    </citation>
    <scope>NUCLEOTIDE SEQUENCE [LARGE SCALE GENOMIC DNA]</scope>
    <source>
        <strain evidence="8 9">BiD32</strain>
    </source>
</reference>
<evidence type="ECO:0000256" key="4">
    <source>
        <dbReference type="ARBA" id="ARBA00022777"/>
    </source>
</evidence>
<dbReference type="GO" id="GO:0005829">
    <property type="term" value="C:cytosol"/>
    <property type="evidence" value="ECO:0007669"/>
    <property type="project" value="TreeGrafter"/>
</dbReference>
<dbReference type="GO" id="GO:0005524">
    <property type="term" value="F:ATP binding"/>
    <property type="evidence" value="ECO:0007669"/>
    <property type="project" value="UniProtKB-KW"/>
</dbReference>
<dbReference type="PANTHER" id="PTHR46566">
    <property type="entry name" value="1-PHOSPHOFRUCTOKINASE-RELATED"/>
    <property type="match status" value="1"/>
</dbReference>
<comment type="similarity">
    <text evidence="1 6">Belongs to the carbohydrate kinase PfkB family.</text>
</comment>